<accession>A0A427XUD4</accession>
<gene>
    <name evidence="2" type="ORF">EHS24_007452</name>
</gene>
<proteinExistence type="predicted"/>
<evidence type="ECO:0000313" key="3">
    <source>
        <dbReference type="Proteomes" id="UP000279236"/>
    </source>
</evidence>
<feature type="region of interest" description="Disordered" evidence="1">
    <location>
        <begin position="1"/>
        <end position="31"/>
    </location>
</feature>
<name>A0A427XUD4_9TREE</name>
<dbReference type="Proteomes" id="UP000279236">
    <property type="component" value="Unassembled WGS sequence"/>
</dbReference>
<dbReference type="RefSeq" id="XP_028476706.1">
    <property type="nucleotide sequence ID" value="XM_028622813.1"/>
</dbReference>
<reference evidence="2 3" key="1">
    <citation type="submission" date="2018-11" db="EMBL/GenBank/DDBJ databases">
        <title>Genome sequence of Apiotrichum porosum DSM 27194.</title>
        <authorList>
            <person name="Aliyu H."/>
            <person name="Gorte O."/>
            <person name="Ochsenreither K."/>
        </authorList>
    </citation>
    <scope>NUCLEOTIDE SEQUENCE [LARGE SCALE GENOMIC DNA]</scope>
    <source>
        <strain evidence="2 3">DSM 27194</strain>
    </source>
</reference>
<dbReference type="GeneID" id="39591995"/>
<comment type="caution">
    <text evidence="2">The sequence shown here is derived from an EMBL/GenBank/DDBJ whole genome shotgun (WGS) entry which is preliminary data.</text>
</comment>
<evidence type="ECO:0000256" key="1">
    <source>
        <dbReference type="SAM" id="MobiDB-lite"/>
    </source>
</evidence>
<dbReference type="AlphaFoldDB" id="A0A427XUD4"/>
<keyword evidence="3" id="KW-1185">Reference proteome</keyword>
<organism evidence="2 3">
    <name type="scientific">Apiotrichum porosum</name>
    <dbReference type="NCBI Taxonomy" id="105984"/>
    <lineage>
        <taxon>Eukaryota</taxon>
        <taxon>Fungi</taxon>
        <taxon>Dikarya</taxon>
        <taxon>Basidiomycota</taxon>
        <taxon>Agaricomycotina</taxon>
        <taxon>Tremellomycetes</taxon>
        <taxon>Trichosporonales</taxon>
        <taxon>Trichosporonaceae</taxon>
        <taxon>Apiotrichum</taxon>
    </lineage>
</organism>
<sequence length="234" mass="27071">MNSAPLPRGDSRPTTRPAAAPVHYTQSEEEEHFQHNEWEARIIGVLQRDDKSWKEEVHRLETLLNRLRLPDGRFVVPHGGAILDAYYVQRADRVALINMTEHMVEMHKEQFVHSFKHTDALNALVDQTQSEAALARRLVESVSNRVSRGRSASLLATRSTLMAEFVKDVDSAEKTARIYAREMKLHNQGIQEQWNIFNRHGYGPAKRIIRLFHTIEKLVEDCEEEIDRLWGVRS</sequence>
<evidence type="ECO:0000313" key="2">
    <source>
        <dbReference type="EMBL" id="RSH82474.1"/>
    </source>
</evidence>
<protein>
    <submittedName>
        <fullName evidence="2">Uncharacterized protein</fullName>
    </submittedName>
</protein>
<dbReference type="EMBL" id="RSCE01000005">
    <property type="protein sequence ID" value="RSH82474.1"/>
    <property type="molecule type" value="Genomic_DNA"/>
</dbReference>